<sequence>MDLVSMLMFGLMSCAIGAVLMLLVQYYAFVRYFRMPELTQEQQEQCRRSAHSEPYELPGEMLVNNYLSVDATQHRAAHVGFERKLYCNKLQWQTNYREICDEEQCVDGGNECGRSKQY</sequence>
<dbReference type="Proteomes" id="UP001562425">
    <property type="component" value="Unassembled WGS sequence"/>
</dbReference>
<proteinExistence type="predicted"/>
<dbReference type="AlphaFoldDB" id="A0ABD1DED2"/>
<feature type="transmembrane region" description="Helical" evidence="1">
    <location>
        <begin position="6"/>
        <end position="29"/>
    </location>
</feature>
<keyword evidence="1" id="KW-0812">Transmembrane</keyword>
<keyword evidence="3" id="KW-1185">Reference proteome</keyword>
<dbReference type="EMBL" id="JBEHCU010006051">
    <property type="protein sequence ID" value="KAL1398028.1"/>
    <property type="molecule type" value="Genomic_DNA"/>
</dbReference>
<name>A0ABD1DED2_CULPP</name>
<protein>
    <submittedName>
        <fullName evidence="2">Uncharacterized protein</fullName>
    </submittedName>
</protein>
<reference evidence="2 3" key="1">
    <citation type="submission" date="2024-05" db="EMBL/GenBank/DDBJ databases">
        <title>Culex pipiens pipiens assembly and annotation.</title>
        <authorList>
            <person name="Alout H."/>
            <person name="Durand T."/>
        </authorList>
    </citation>
    <scope>NUCLEOTIDE SEQUENCE [LARGE SCALE GENOMIC DNA]</scope>
    <source>
        <strain evidence="2">HA-2024</strain>
        <tissue evidence="2">Whole body</tissue>
    </source>
</reference>
<accession>A0ABD1DED2</accession>
<evidence type="ECO:0000313" key="3">
    <source>
        <dbReference type="Proteomes" id="UP001562425"/>
    </source>
</evidence>
<gene>
    <name evidence="2" type="ORF">pipiens_009284</name>
</gene>
<keyword evidence="1" id="KW-1133">Transmembrane helix</keyword>
<comment type="caution">
    <text evidence="2">The sequence shown here is derived from an EMBL/GenBank/DDBJ whole genome shotgun (WGS) entry which is preliminary data.</text>
</comment>
<keyword evidence="1" id="KW-0472">Membrane</keyword>
<organism evidence="2 3">
    <name type="scientific">Culex pipiens pipiens</name>
    <name type="common">Northern house mosquito</name>
    <dbReference type="NCBI Taxonomy" id="38569"/>
    <lineage>
        <taxon>Eukaryota</taxon>
        <taxon>Metazoa</taxon>
        <taxon>Ecdysozoa</taxon>
        <taxon>Arthropoda</taxon>
        <taxon>Hexapoda</taxon>
        <taxon>Insecta</taxon>
        <taxon>Pterygota</taxon>
        <taxon>Neoptera</taxon>
        <taxon>Endopterygota</taxon>
        <taxon>Diptera</taxon>
        <taxon>Nematocera</taxon>
        <taxon>Culicoidea</taxon>
        <taxon>Culicidae</taxon>
        <taxon>Culicinae</taxon>
        <taxon>Culicini</taxon>
        <taxon>Culex</taxon>
        <taxon>Culex</taxon>
    </lineage>
</organism>
<evidence type="ECO:0000256" key="1">
    <source>
        <dbReference type="SAM" id="Phobius"/>
    </source>
</evidence>
<evidence type="ECO:0000313" key="2">
    <source>
        <dbReference type="EMBL" id="KAL1398028.1"/>
    </source>
</evidence>